<evidence type="ECO:0000256" key="11">
    <source>
        <dbReference type="PROSITE-ProRule" id="PRU00042"/>
    </source>
</evidence>
<evidence type="ECO:0000256" key="13">
    <source>
        <dbReference type="SAM" id="Phobius"/>
    </source>
</evidence>
<reference evidence="17" key="1">
    <citation type="submission" date="2013-03" db="EMBL/GenBank/DDBJ databases">
        <authorList>
            <person name="Jeffery W."/>
            <person name="Warren W."/>
            <person name="Wilson R.K."/>
        </authorList>
    </citation>
    <scope>NUCLEOTIDE SEQUENCE</scope>
    <source>
        <strain evidence="17">female</strain>
    </source>
</reference>
<dbReference type="Ensembl" id="ENSAMXT00000057144.1">
    <property type="protein sequence ID" value="ENSAMXP00000039816.1"/>
    <property type="gene ID" value="ENSAMXG00000008196.2"/>
</dbReference>
<sequence>MSHIPHSQFLLERLRKQRERGFLCDCTVTIGEAKYEAHYNVLAAFSDFFSTQSIDVGKGETTIILDPELVTCVLMDILQKTTLEAENAEEPVVLKRGRGRPRTRPLPPGTVSPVKNEEASTFTPNKEKEKEGPVRKRGRPRVKPLPSETSVNPEGGVEEEISKEVEGDDERGQAKTSSSEAPDNENSKDDDYDDDGPNETSSDVSPTSKIRTSNRKRSLSRKLRENQANSEVIEEEGEDVAREEWDGEQEDNTGQNKHRPICNICGNLFSEMSSLRRHMRIHKGIKPYQCQLCGRCFRQGNQLKTHTRIHTGEKPFHCTSCSACFAQKCQLVYHCRMHHGEEKPHKCDVCPASFATSSNLKIHMRTHSGEKPYECNDCGKRFTQASTLMYHKRRHTGEKPYVCDTCGMSFAVSSSLIAHSRKHTGSRRVTCNICGNTLSDIYSLKKHRALKHNGMYGVPQKILLYLIVMAQYHIIFYNIELVVLFIHAH</sequence>
<dbReference type="GO" id="GO:0005730">
    <property type="term" value="C:nucleolus"/>
    <property type="evidence" value="ECO:0007669"/>
    <property type="project" value="UniProtKB-SubCell"/>
</dbReference>
<feature type="domain" description="C2H2-type" evidence="15">
    <location>
        <begin position="401"/>
        <end position="428"/>
    </location>
</feature>
<keyword evidence="13" id="KW-0812">Transmembrane</keyword>
<dbReference type="SUPFAM" id="SSF57667">
    <property type="entry name" value="beta-beta-alpha zinc fingers"/>
    <property type="match status" value="4"/>
</dbReference>
<reference evidence="16" key="4">
    <citation type="submission" date="2025-09" db="UniProtKB">
        <authorList>
            <consortium name="Ensembl"/>
        </authorList>
    </citation>
    <scope>IDENTIFICATION</scope>
</reference>
<comment type="subcellular location">
    <subcellularLocation>
        <location evidence="1">Nucleus</location>
        <location evidence="1">Nucleolus</location>
    </subcellularLocation>
    <subcellularLocation>
        <location evidence="2">Nucleus</location>
        <location evidence="2">Nucleoplasm</location>
    </subcellularLocation>
</comment>
<feature type="compositionally biased region" description="Basic and acidic residues" evidence="12">
    <location>
        <begin position="125"/>
        <end position="134"/>
    </location>
</feature>
<feature type="transmembrane region" description="Helical" evidence="13">
    <location>
        <begin position="462"/>
        <end position="486"/>
    </location>
</feature>
<dbReference type="PANTHER" id="PTHR19818">
    <property type="entry name" value="ZINC FINGER PROTEIN ZIC AND GLI"/>
    <property type="match status" value="1"/>
</dbReference>
<evidence type="ECO:0000259" key="14">
    <source>
        <dbReference type="PROSITE" id="PS50097"/>
    </source>
</evidence>
<keyword evidence="9" id="KW-0539">Nucleus</keyword>
<dbReference type="FunFam" id="3.30.160.60:FF:000063">
    <property type="entry name" value="Wilms tumor 1-KTS isoform"/>
    <property type="match status" value="1"/>
</dbReference>
<dbReference type="PROSITE" id="PS00028">
    <property type="entry name" value="ZINC_FINGER_C2H2_1"/>
    <property type="match status" value="7"/>
</dbReference>
<dbReference type="InterPro" id="IPR013087">
    <property type="entry name" value="Znf_C2H2_type"/>
</dbReference>
<keyword evidence="13" id="KW-0472">Membrane</keyword>
<dbReference type="GO" id="GO:0000978">
    <property type="term" value="F:RNA polymerase II cis-regulatory region sequence-specific DNA binding"/>
    <property type="evidence" value="ECO:0007669"/>
    <property type="project" value="TreeGrafter"/>
</dbReference>
<feature type="domain" description="BTB" evidence="14">
    <location>
        <begin position="24"/>
        <end position="49"/>
    </location>
</feature>
<keyword evidence="13" id="KW-1133">Transmembrane helix</keyword>
<proteinExistence type="predicted"/>
<dbReference type="GeneTree" id="ENSGT00940000162716"/>
<keyword evidence="8" id="KW-0832">Ubl conjugation</keyword>
<reference evidence="16" key="3">
    <citation type="submission" date="2025-08" db="UniProtKB">
        <authorList>
            <consortium name="Ensembl"/>
        </authorList>
    </citation>
    <scope>IDENTIFICATION</scope>
</reference>
<dbReference type="GO" id="GO:0005654">
    <property type="term" value="C:nucleoplasm"/>
    <property type="evidence" value="ECO:0007669"/>
    <property type="project" value="UniProtKB-SubCell"/>
</dbReference>
<feature type="domain" description="C2H2-type" evidence="15">
    <location>
        <begin position="260"/>
        <end position="287"/>
    </location>
</feature>
<dbReference type="AlphaFoldDB" id="A0A3B1JDD9"/>
<keyword evidence="3" id="KW-1017">Isopeptide bond</keyword>
<evidence type="ECO:0000256" key="10">
    <source>
        <dbReference type="ARBA" id="ARBA00069242"/>
    </source>
</evidence>
<evidence type="ECO:0000256" key="5">
    <source>
        <dbReference type="ARBA" id="ARBA00022737"/>
    </source>
</evidence>
<evidence type="ECO:0000256" key="2">
    <source>
        <dbReference type="ARBA" id="ARBA00004642"/>
    </source>
</evidence>
<dbReference type="SMART" id="SM00355">
    <property type="entry name" value="ZnF_C2H2"/>
    <property type="match status" value="7"/>
</dbReference>
<dbReference type="InterPro" id="IPR036236">
    <property type="entry name" value="Znf_C2H2_sf"/>
</dbReference>
<dbReference type="Bgee" id="ENSAMXG00000008196">
    <property type="expression patterns" value="Expressed in camera-type eye and 14 other cell types or tissues"/>
</dbReference>
<reference evidence="17" key="2">
    <citation type="journal article" date="2014" name="Nat. Commun.">
        <title>The cavefish genome reveals candidate genes for eye loss.</title>
        <authorList>
            <person name="McGaugh S.E."/>
            <person name="Gross J.B."/>
            <person name="Aken B."/>
            <person name="Blin M."/>
            <person name="Borowsky R."/>
            <person name="Chalopin D."/>
            <person name="Hinaux H."/>
            <person name="Jeffery W.R."/>
            <person name="Keene A."/>
            <person name="Ma L."/>
            <person name="Minx P."/>
            <person name="Murphy D."/>
            <person name="O'Quin K.E."/>
            <person name="Retaux S."/>
            <person name="Rohner N."/>
            <person name="Searle S.M."/>
            <person name="Stahl B.A."/>
            <person name="Tabin C."/>
            <person name="Volff J.N."/>
            <person name="Yoshizawa M."/>
            <person name="Warren W.C."/>
        </authorList>
    </citation>
    <scope>NUCLEOTIDE SEQUENCE [LARGE SCALE GENOMIC DNA]</scope>
    <source>
        <strain evidence="17">female</strain>
    </source>
</reference>
<evidence type="ECO:0000256" key="9">
    <source>
        <dbReference type="ARBA" id="ARBA00023242"/>
    </source>
</evidence>
<dbReference type="GO" id="GO:0000981">
    <property type="term" value="F:DNA-binding transcription factor activity, RNA polymerase II-specific"/>
    <property type="evidence" value="ECO:0007669"/>
    <property type="project" value="TreeGrafter"/>
</dbReference>
<dbReference type="GO" id="GO:0045944">
    <property type="term" value="P:positive regulation of transcription by RNA polymerase II"/>
    <property type="evidence" value="ECO:0007669"/>
    <property type="project" value="UniProtKB-ARBA"/>
</dbReference>
<dbReference type="PROSITE" id="PS50097">
    <property type="entry name" value="BTB"/>
    <property type="match status" value="1"/>
</dbReference>
<feature type="domain" description="C2H2-type" evidence="15">
    <location>
        <begin position="429"/>
        <end position="457"/>
    </location>
</feature>
<accession>A0A3B1JDD9</accession>
<dbReference type="FunFam" id="3.30.160.60:FF:000303">
    <property type="entry name" value="Zinc finger protein 41"/>
    <property type="match status" value="1"/>
</dbReference>
<evidence type="ECO:0000259" key="15">
    <source>
        <dbReference type="PROSITE" id="PS50157"/>
    </source>
</evidence>
<dbReference type="Proteomes" id="UP000018467">
    <property type="component" value="Unassembled WGS sequence"/>
</dbReference>
<evidence type="ECO:0000256" key="1">
    <source>
        <dbReference type="ARBA" id="ARBA00004604"/>
    </source>
</evidence>
<feature type="compositionally biased region" description="Polar residues" evidence="12">
    <location>
        <begin position="198"/>
        <end position="211"/>
    </location>
</feature>
<dbReference type="Gene3D" id="3.30.160.60">
    <property type="entry name" value="Classic Zinc Finger"/>
    <property type="match status" value="6"/>
</dbReference>
<name>A0A3B1JDD9_ASTMX</name>
<keyword evidence="6 11" id="KW-0863">Zinc-finger</keyword>
<feature type="compositionally biased region" description="Basic and acidic residues" evidence="12">
    <location>
        <begin position="160"/>
        <end position="173"/>
    </location>
</feature>
<dbReference type="Pfam" id="PF00651">
    <property type="entry name" value="BTB"/>
    <property type="match status" value="1"/>
</dbReference>
<dbReference type="SUPFAM" id="SSF54695">
    <property type="entry name" value="POZ domain"/>
    <property type="match status" value="1"/>
</dbReference>
<evidence type="ECO:0000256" key="6">
    <source>
        <dbReference type="ARBA" id="ARBA00022771"/>
    </source>
</evidence>
<dbReference type="InterPro" id="IPR050329">
    <property type="entry name" value="GLI_C2H2-zinc-finger"/>
</dbReference>
<dbReference type="PROSITE" id="PS50157">
    <property type="entry name" value="ZINC_FINGER_C2H2_2"/>
    <property type="match status" value="7"/>
</dbReference>
<organism evidence="16 17">
    <name type="scientific">Astyanax mexicanus</name>
    <name type="common">Blind cave fish</name>
    <name type="synonym">Astyanax fasciatus mexicanus</name>
    <dbReference type="NCBI Taxonomy" id="7994"/>
    <lineage>
        <taxon>Eukaryota</taxon>
        <taxon>Metazoa</taxon>
        <taxon>Chordata</taxon>
        <taxon>Craniata</taxon>
        <taxon>Vertebrata</taxon>
        <taxon>Euteleostomi</taxon>
        <taxon>Actinopterygii</taxon>
        <taxon>Neopterygii</taxon>
        <taxon>Teleostei</taxon>
        <taxon>Ostariophysi</taxon>
        <taxon>Characiformes</taxon>
        <taxon>Characoidei</taxon>
        <taxon>Acestrorhamphidae</taxon>
        <taxon>Acestrorhamphinae</taxon>
        <taxon>Astyanax</taxon>
    </lineage>
</organism>
<dbReference type="FunFam" id="3.30.160.60:FF:000478">
    <property type="entry name" value="Zinc finger protein 133"/>
    <property type="match status" value="1"/>
</dbReference>
<keyword evidence="4" id="KW-0479">Metal-binding</keyword>
<protein>
    <recommendedName>
        <fullName evidence="10">Wilms tumor protein homolog</fullName>
    </recommendedName>
</protein>
<dbReference type="FunFam" id="3.30.160.60:FF:000417">
    <property type="entry name" value="Zinc finger protein"/>
    <property type="match status" value="1"/>
</dbReference>
<evidence type="ECO:0000256" key="4">
    <source>
        <dbReference type="ARBA" id="ARBA00022723"/>
    </source>
</evidence>
<keyword evidence="5" id="KW-0677">Repeat</keyword>
<dbReference type="InterPro" id="IPR011333">
    <property type="entry name" value="SKP1/BTB/POZ_sf"/>
</dbReference>
<keyword evidence="7" id="KW-0862">Zinc</keyword>
<evidence type="ECO:0000256" key="12">
    <source>
        <dbReference type="SAM" id="MobiDB-lite"/>
    </source>
</evidence>
<evidence type="ECO:0000313" key="17">
    <source>
        <dbReference type="Proteomes" id="UP000018467"/>
    </source>
</evidence>
<feature type="domain" description="C2H2-type" evidence="15">
    <location>
        <begin position="345"/>
        <end position="372"/>
    </location>
</feature>
<feature type="compositionally biased region" description="Basic residues" evidence="12">
    <location>
        <begin position="212"/>
        <end position="221"/>
    </location>
</feature>
<evidence type="ECO:0000256" key="7">
    <source>
        <dbReference type="ARBA" id="ARBA00022833"/>
    </source>
</evidence>
<evidence type="ECO:0000256" key="3">
    <source>
        <dbReference type="ARBA" id="ARBA00022499"/>
    </source>
</evidence>
<dbReference type="Pfam" id="PF00096">
    <property type="entry name" value="zf-C2H2"/>
    <property type="match status" value="5"/>
</dbReference>
<feature type="domain" description="C2H2-type" evidence="15">
    <location>
        <begin position="316"/>
        <end position="344"/>
    </location>
</feature>
<dbReference type="Gene3D" id="3.30.710.10">
    <property type="entry name" value="Potassium Channel Kv1.1, Chain A"/>
    <property type="match status" value="1"/>
</dbReference>
<evidence type="ECO:0000256" key="8">
    <source>
        <dbReference type="ARBA" id="ARBA00022843"/>
    </source>
</evidence>
<dbReference type="PANTHER" id="PTHR19818:SF163">
    <property type="entry name" value="C2H2-TYPE DOMAIN-CONTAINING PROTEIN"/>
    <property type="match status" value="1"/>
</dbReference>
<feature type="domain" description="C2H2-type" evidence="15">
    <location>
        <begin position="288"/>
        <end position="315"/>
    </location>
</feature>
<dbReference type="InterPro" id="IPR000210">
    <property type="entry name" value="BTB/POZ_dom"/>
</dbReference>
<feature type="compositionally biased region" description="Acidic residues" evidence="12">
    <location>
        <begin position="188"/>
        <end position="197"/>
    </location>
</feature>
<keyword evidence="17" id="KW-1185">Reference proteome</keyword>
<feature type="region of interest" description="Disordered" evidence="12">
    <location>
        <begin position="92"/>
        <end position="256"/>
    </location>
</feature>
<evidence type="ECO:0000313" key="16">
    <source>
        <dbReference type="Ensembl" id="ENSAMXP00000039816.1"/>
    </source>
</evidence>
<dbReference type="GO" id="GO:0008270">
    <property type="term" value="F:zinc ion binding"/>
    <property type="evidence" value="ECO:0007669"/>
    <property type="project" value="UniProtKB-KW"/>
</dbReference>
<feature type="domain" description="C2H2-type" evidence="15">
    <location>
        <begin position="373"/>
        <end position="400"/>
    </location>
</feature>